<keyword evidence="2" id="KW-1185">Reference proteome</keyword>
<name>A0ACB0JFX9_TRIPR</name>
<protein>
    <submittedName>
        <fullName evidence="1">Uncharacterized protein</fullName>
    </submittedName>
</protein>
<dbReference type="EMBL" id="CASHSV030000034">
    <property type="protein sequence ID" value="CAJ2643983.1"/>
    <property type="molecule type" value="Genomic_DNA"/>
</dbReference>
<comment type="caution">
    <text evidence="1">The sequence shown here is derived from an EMBL/GenBank/DDBJ whole genome shotgun (WGS) entry which is preliminary data.</text>
</comment>
<sequence length="297" mass="34264">MAGNSRKTIKDIAKHSVLITYVNWYVNVKFEEAFSIFNNANNNNHANNFHLRHIATETLDDNQPSLPEKLDDPAYKSKPKETEVVVEQDALVEVDESKDEKEEIDEHDDSEKEDQTDVESKMVETTIDEERVFNLELEGSFNENNNGMDCDIQIEATPVIDEETKEKECRVTNLSSSAAQYDATLRTTQTKKLVNIYRYSHVMHISSTALVELLNGLTSYYLKLEDKNQVFKEEKSQYEARLKEEQKVVIKQTRKNLIIKAEPILSFYYDKRMSQYQDENSGSSSFEVEETDVGGFL</sequence>
<dbReference type="Proteomes" id="UP001177021">
    <property type="component" value="Unassembled WGS sequence"/>
</dbReference>
<accession>A0ACB0JFX9</accession>
<reference evidence="1" key="1">
    <citation type="submission" date="2023-10" db="EMBL/GenBank/DDBJ databases">
        <authorList>
            <person name="Rodriguez Cubillos JULIANA M."/>
            <person name="De Vega J."/>
        </authorList>
    </citation>
    <scope>NUCLEOTIDE SEQUENCE</scope>
</reference>
<evidence type="ECO:0000313" key="2">
    <source>
        <dbReference type="Proteomes" id="UP001177021"/>
    </source>
</evidence>
<gene>
    <name evidence="1" type="ORF">MILVUS5_LOCUS13110</name>
</gene>
<organism evidence="1 2">
    <name type="scientific">Trifolium pratense</name>
    <name type="common">Red clover</name>
    <dbReference type="NCBI Taxonomy" id="57577"/>
    <lineage>
        <taxon>Eukaryota</taxon>
        <taxon>Viridiplantae</taxon>
        <taxon>Streptophyta</taxon>
        <taxon>Embryophyta</taxon>
        <taxon>Tracheophyta</taxon>
        <taxon>Spermatophyta</taxon>
        <taxon>Magnoliopsida</taxon>
        <taxon>eudicotyledons</taxon>
        <taxon>Gunneridae</taxon>
        <taxon>Pentapetalae</taxon>
        <taxon>rosids</taxon>
        <taxon>fabids</taxon>
        <taxon>Fabales</taxon>
        <taxon>Fabaceae</taxon>
        <taxon>Papilionoideae</taxon>
        <taxon>50 kb inversion clade</taxon>
        <taxon>NPAAA clade</taxon>
        <taxon>Hologalegina</taxon>
        <taxon>IRL clade</taxon>
        <taxon>Trifolieae</taxon>
        <taxon>Trifolium</taxon>
    </lineage>
</organism>
<proteinExistence type="predicted"/>
<evidence type="ECO:0000313" key="1">
    <source>
        <dbReference type="EMBL" id="CAJ2643983.1"/>
    </source>
</evidence>